<reference evidence="5 6" key="1">
    <citation type="submission" date="2016-10" db="EMBL/GenBank/DDBJ databases">
        <title>Rodentibacter gen. nov. and new species.</title>
        <authorList>
            <person name="Christensen H."/>
        </authorList>
    </citation>
    <scope>NUCLEOTIDE SEQUENCE [LARGE SCALE GENOMIC DNA]</scope>
    <source>
        <strain evidence="5 6">Ppn418</strain>
    </source>
</reference>
<comment type="similarity">
    <text evidence="2">Belongs to the HAD-like hydrolase superfamily. CbbY/CbbZ/Gph/YieH family.</text>
</comment>
<comment type="cofactor">
    <cofactor evidence="1">
        <name>Mg(2+)</name>
        <dbReference type="ChEBI" id="CHEBI:18420"/>
    </cofactor>
</comment>
<dbReference type="PRINTS" id="PR00413">
    <property type="entry name" value="HADHALOGNASE"/>
</dbReference>
<dbReference type="SFLD" id="SFLDG01129">
    <property type="entry name" value="C1.5:_HAD__Beta-PGM__Phosphata"/>
    <property type="match status" value="1"/>
</dbReference>
<evidence type="ECO:0000256" key="1">
    <source>
        <dbReference type="ARBA" id="ARBA00001946"/>
    </source>
</evidence>
<dbReference type="GO" id="GO:0003824">
    <property type="term" value="F:catalytic activity"/>
    <property type="evidence" value="ECO:0007669"/>
    <property type="project" value="UniProtKB-ARBA"/>
</dbReference>
<dbReference type="STRING" id="1908257.BKK47_01855"/>
<dbReference type="NCBIfam" id="TIGR01509">
    <property type="entry name" value="HAD-SF-IA-v3"/>
    <property type="match status" value="1"/>
</dbReference>
<dbReference type="Gene3D" id="3.40.50.1000">
    <property type="entry name" value="HAD superfamily/HAD-like"/>
    <property type="match status" value="1"/>
</dbReference>
<name>A0A1V3IIU3_9PAST</name>
<dbReference type="InterPro" id="IPR006439">
    <property type="entry name" value="HAD-SF_hydro_IA"/>
</dbReference>
<sequence length="224" mass="25810">MLQAIIFDMDGVIVDTEFLEYHLQAKFIESIKEHDRTLTLLERSEVVGKGLSEIPEIVKKLSGSSLPLEEVKQRYVDFFNQLFSTVDYPSIFRSDIQKIIDFARQHHIKLAVASSSRLEHIQNILTKCDIIQHFDFIVSGEQFEYSKPDPTIYRYTLEKLGTQAKNTVAIEDSFFGIQAAKSACIPVIAYEEKRMHIDQSQADYCAKDMNEILTIIQKLHHSSY</sequence>
<dbReference type="Gene3D" id="1.10.150.240">
    <property type="entry name" value="Putative phosphatase, domain 2"/>
    <property type="match status" value="1"/>
</dbReference>
<dbReference type="RefSeq" id="WP_077493232.1">
    <property type="nucleotide sequence ID" value="NZ_MLHG01000013.1"/>
</dbReference>
<keyword evidence="6" id="KW-1185">Reference proteome</keyword>
<keyword evidence="4" id="KW-0460">Magnesium</keyword>
<evidence type="ECO:0000256" key="4">
    <source>
        <dbReference type="ARBA" id="ARBA00022842"/>
    </source>
</evidence>
<protein>
    <submittedName>
        <fullName evidence="5">Phosphatase</fullName>
    </submittedName>
</protein>
<dbReference type="EMBL" id="MLHG01000013">
    <property type="protein sequence ID" value="OOF41038.1"/>
    <property type="molecule type" value="Genomic_DNA"/>
</dbReference>
<dbReference type="PANTHER" id="PTHR46193:SF21">
    <property type="entry name" value="SLL1138 PROTEIN"/>
    <property type="match status" value="1"/>
</dbReference>
<evidence type="ECO:0000256" key="3">
    <source>
        <dbReference type="ARBA" id="ARBA00022723"/>
    </source>
</evidence>
<proteinExistence type="inferred from homology"/>
<keyword evidence="3" id="KW-0479">Metal-binding</keyword>
<dbReference type="SUPFAM" id="SSF56784">
    <property type="entry name" value="HAD-like"/>
    <property type="match status" value="1"/>
</dbReference>
<gene>
    <name evidence="5" type="ORF">BKK47_01855</name>
</gene>
<dbReference type="SFLD" id="SFLDS00003">
    <property type="entry name" value="Haloacid_Dehalogenase"/>
    <property type="match status" value="1"/>
</dbReference>
<accession>A0A1V3IIU3</accession>
<dbReference type="PANTHER" id="PTHR46193">
    <property type="entry name" value="6-PHOSPHOGLUCONATE PHOSPHATASE"/>
    <property type="match status" value="1"/>
</dbReference>
<evidence type="ECO:0000313" key="6">
    <source>
        <dbReference type="Proteomes" id="UP000189426"/>
    </source>
</evidence>
<dbReference type="InterPro" id="IPR023198">
    <property type="entry name" value="PGP-like_dom2"/>
</dbReference>
<dbReference type="GO" id="GO:0046872">
    <property type="term" value="F:metal ion binding"/>
    <property type="evidence" value="ECO:0007669"/>
    <property type="project" value="UniProtKB-KW"/>
</dbReference>
<dbReference type="InterPro" id="IPR051600">
    <property type="entry name" value="Beta-PGM-like"/>
</dbReference>
<comment type="caution">
    <text evidence="5">The sequence shown here is derived from an EMBL/GenBank/DDBJ whole genome shotgun (WGS) entry which is preliminary data.</text>
</comment>
<dbReference type="InterPro" id="IPR023214">
    <property type="entry name" value="HAD_sf"/>
</dbReference>
<dbReference type="InterPro" id="IPR041492">
    <property type="entry name" value="HAD_2"/>
</dbReference>
<dbReference type="Proteomes" id="UP000189426">
    <property type="component" value="Unassembled WGS sequence"/>
</dbReference>
<dbReference type="AlphaFoldDB" id="A0A1V3IIU3"/>
<dbReference type="Pfam" id="PF13419">
    <property type="entry name" value="HAD_2"/>
    <property type="match status" value="1"/>
</dbReference>
<evidence type="ECO:0000256" key="2">
    <source>
        <dbReference type="ARBA" id="ARBA00006171"/>
    </source>
</evidence>
<organism evidence="5 6">
    <name type="scientific">Rodentibacter mrazii</name>
    <dbReference type="NCBI Taxonomy" id="1908257"/>
    <lineage>
        <taxon>Bacteria</taxon>
        <taxon>Pseudomonadati</taxon>
        <taxon>Pseudomonadota</taxon>
        <taxon>Gammaproteobacteria</taxon>
        <taxon>Pasteurellales</taxon>
        <taxon>Pasteurellaceae</taxon>
        <taxon>Rodentibacter</taxon>
    </lineage>
</organism>
<dbReference type="InterPro" id="IPR036412">
    <property type="entry name" value="HAD-like_sf"/>
</dbReference>
<evidence type="ECO:0000313" key="5">
    <source>
        <dbReference type="EMBL" id="OOF41038.1"/>
    </source>
</evidence>